<dbReference type="AlphaFoldDB" id="A0A166CHV8"/>
<evidence type="ECO:0000313" key="2">
    <source>
        <dbReference type="Proteomes" id="UP000076532"/>
    </source>
</evidence>
<proteinExistence type="predicted"/>
<keyword evidence="2" id="KW-1185">Reference proteome</keyword>
<protein>
    <submittedName>
        <fullName evidence="1">Uncharacterized protein</fullName>
    </submittedName>
</protein>
<gene>
    <name evidence="1" type="ORF">FIBSPDRAFT_869078</name>
</gene>
<name>A0A166CHV8_9AGAM</name>
<dbReference type="Proteomes" id="UP000076532">
    <property type="component" value="Unassembled WGS sequence"/>
</dbReference>
<dbReference type="EMBL" id="KV417629">
    <property type="protein sequence ID" value="KZP13672.1"/>
    <property type="molecule type" value="Genomic_DNA"/>
</dbReference>
<accession>A0A166CHV8</accession>
<reference evidence="1 2" key="1">
    <citation type="journal article" date="2016" name="Mol. Biol. Evol.">
        <title>Comparative Genomics of Early-Diverging Mushroom-Forming Fungi Provides Insights into the Origins of Lignocellulose Decay Capabilities.</title>
        <authorList>
            <person name="Nagy L.G."/>
            <person name="Riley R."/>
            <person name="Tritt A."/>
            <person name="Adam C."/>
            <person name="Daum C."/>
            <person name="Floudas D."/>
            <person name="Sun H."/>
            <person name="Yadav J.S."/>
            <person name="Pangilinan J."/>
            <person name="Larsson K.H."/>
            <person name="Matsuura K."/>
            <person name="Barry K."/>
            <person name="Labutti K."/>
            <person name="Kuo R."/>
            <person name="Ohm R.A."/>
            <person name="Bhattacharya S.S."/>
            <person name="Shirouzu T."/>
            <person name="Yoshinaga Y."/>
            <person name="Martin F.M."/>
            <person name="Grigoriev I.V."/>
            <person name="Hibbett D.S."/>
        </authorList>
    </citation>
    <scope>NUCLEOTIDE SEQUENCE [LARGE SCALE GENOMIC DNA]</scope>
    <source>
        <strain evidence="1 2">CBS 109695</strain>
    </source>
</reference>
<organism evidence="1 2">
    <name type="scientific">Athelia psychrophila</name>
    <dbReference type="NCBI Taxonomy" id="1759441"/>
    <lineage>
        <taxon>Eukaryota</taxon>
        <taxon>Fungi</taxon>
        <taxon>Dikarya</taxon>
        <taxon>Basidiomycota</taxon>
        <taxon>Agaricomycotina</taxon>
        <taxon>Agaricomycetes</taxon>
        <taxon>Agaricomycetidae</taxon>
        <taxon>Atheliales</taxon>
        <taxon>Atheliaceae</taxon>
        <taxon>Athelia</taxon>
    </lineage>
</organism>
<evidence type="ECO:0000313" key="1">
    <source>
        <dbReference type="EMBL" id="KZP13672.1"/>
    </source>
</evidence>
<sequence length="67" mass="7023">MSDATRSEPARAITKRAPCILRRTNDSCTCERIVEVAGRGGFAESGSARGDVDGSIIGELRAQDIAG</sequence>